<comment type="caution">
    <text evidence="1">The sequence shown here is derived from an EMBL/GenBank/DDBJ whole genome shotgun (WGS) entry which is preliminary data.</text>
</comment>
<keyword evidence="2" id="KW-1185">Reference proteome</keyword>
<sequence length="151" mass="17871">MNGRFFYFRCLGLSIFLFMVSIQSCRVYEDNEFETYFGQVVSSEGEILENFTFGFGEQDRILPAEFTELGFPESRFIRVIYNVKTDQNGRFRIVVPKKVSPFYYMVTPNGSKFQFSRFEEEVETDVVEVRLFVQQTDRRDLDLGKIKVIRI</sequence>
<organism evidence="1 2">
    <name type="scientific">Arthrospiribacter ruber</name>
    <dbReference type="NCBI Taxonomy" id="2487934"/>
    <lineage>
        <taxon>Bacteria</taxon>
        <taxon>Pseudomonadati</taxon>
        <taxon>Bacteroidota</taxon>
        <taxon>Cytophagia</taxon>
        <taxon>Cytophagales</taxon>
        <taxon>Cyclobacteriaceae</taxon>
        <taxon>Arthrospiribacter</taxon>
    </lineage>
</organism>
<reference evidence="1 2" key="1">
    <citation type="journal article" date="2020" name="Syst. Appl. Microbiol.">
        <title>Arthrospiribacter ruber gen. nov., sp. nov., a novel bacterium isolated from Arthrospira cultures.</title>
        <authorList>
            <person name="Waleron M."/>
            <person name="Misztak A."/>
            <person name="Waleron M.M."/>
            <person name="Furmaniak M."/>
            <person name="Mrozik A."/>
            <person name="Waleron K."/>
        </authorList>
    </citation>
    <scope>NUCLEOTIDE SEQUENCE [LARGE SCALE GENOMIC DNA]</scope>
    <source>
        <strain evidence="1 2">DPMB0001</strain>
    </source>
</reference>
<name>A0A951MB86_9BACT</name>
<accession>A0A951MB86</accession>
<dbReference type="AlphaFoldDB" id="A0A951MB86"/>
<evidence type="ECO:0000313" key="1">
    <source>
        <dbReference type="EMBL" id="MBW3467079.1"/>
    </source>
</evidence>
<evidence type="ECO:0008006" key="3">
    <source>
        <dbReference type="Google" id="ProtNLM"/>
    </source>
</evidence>
<gene>
    <name evidence="1" type="ORF">EGN73_04545</name>
</gene>
<dbReference type="EMBL" id="RPHB01000002">
    <property type="protein sequence ID" value="MBW3467079.1"/>
    <property type="molecule type" value="Genomic_DNA"/>
</dbReference>
<protein>
    <recommendedName>
        <fullName evidence="3">Lipoprotein</fullName>
    </recommendedName>
</protein>
<proteinExistence type="predicted"/>
<dbReference type="PROSITE" id="PS51257">
    <property type="entry name" value="PROKAR_LIPOPROTEIN"/>
    <property type="match status" value="1"/>
</dbReference>
<dbReference type="Proteomes" id="UP000727490">
    <property type="component" value="Unassembled WGS sequence"/>
</dbReference>
<evidence type="ECO:0000313" key="2">
    <source>
        <dbReference type="Proteomes" id="UP000727490"/>
    </source>
</evidence>